<reference evidence="5" key="2">
    <citation type="journal article" date="2014" name="ISME J.">
        <title>Microbial stratification in low pH oxic and suboxic macroscopic growths along an acid mine drainage.</title>
        <authorList>
            <person name="Mendez-Garcia C."/>
            <person name="Mesa V."/>
            <person name="Sprenger R.R."/>
            <person name="Richter M."/>
            <person name="Diez M.S."/>
            <person name="Solano J."/>
            <person name="Bargiela R."/>
            <person name="Golyshina O.V."/>
            <person name="Manteca A."/>
            <person name="Ramos J.L."/>
            <person name="Gallego J.R."/>
            <person name="Llorente I."/>
            <person name="Martins Dos Santos V.A."/>
            <person name="Jensen O.N."/>
            <person name="Pelaez A.I."/>
            <person name="Sanchez J."/>
            <person name="Ferrer M."/>
        </authorList>
    </citation>
    <scope>NUCLEOTIDE SEQUENCE</scope>
</reference>
<reference evidence="5" key="1">
    <citation type="submission" date="2013-08" db="EMBL/GenBank/DDBJ databases">
        <authorList>
            <person name="Mendez C."/>
            <person name="Richter M."/>
            <person name="Ferrer M."/>
            <person name="Sanchez J."/>
        </authorList>
    </citation>
    <scope>NUCLEOTIDE SEQUENCE</scope>
</reference>
<dbReference type="Pfam" id="PF04079">
    <property type="entry name" value="SMC_ScpB"/>
    <property type="match status" value="1"/>
</dbReference>
<dbReference type="SUPFAM" id="SSF46785">
    <property type="entry name" value="Winged helix' DNA-binding domain"/>
    <property type="match status" value="2"/>
</dbReference>
<dbReference type="InterPro" id="IPR036390">
    <property type="entry name" value="WH_DNA-bd_sf"/>
</dbReference>
<dbReference type="InterPro" id="IPR005234">
    <property type="entry name" value="ScpB_csome_segregation"/>
</dbReference>
<dbReference type="InterPro" id="IPR036388">
    <property type="entry name" value="WH-like_DNA-bd_sf"/>
</dbReference>
<keyword evidence="3" id="KW-0159">Chromosome partition</keyword>
<evidence type="ECO:0000256" key="3">
    <source>
        <dbReference type="ARBA" id="ARBA00022829"/>
    </source>
</evidence>
<comment type="caution">
    <text evidence="5">The sequence shown here is derived from an EMBL/GenBank/DDBJ whole genome shotgun (WGS) entry which is preliminary data.</text>
</comment>
<keyword evidence="2" id="KW-0132">Cell division</keyword>
<dbReference type="GO" id="GO:0051304">
    <property type="term" value="P:chromosome separation"/>
    <property type="evidence" value="ECO:0007669"/>
    <property type="project" value="InterPro"/>
</dbReference>
<keyword evidence="1" id="KW-0963">Cytoplasm</keyword>
<gene>
    <name evidence="5" type="ORF">B1B_01852</name>
</gene>
<organism evidence="5">
    <name type="scientific">mine drainage metagenome</name>
    <dbReference type="NCBI Taxonomy" id="410659"/>
    <lineage>
        <taxon>unclassified sequences</taxon>
        <taxon>metagenomes</taxon>
        <taxon>ecological metagenomes</taxon>
    </lineage>
</organism>
<dbReference type="PANTHER" id="PTHR34298">
    <property type="entry name" value="SEGREGATION AND CONDENSATION PROTEIN B"/>
    <property type="match status" value="1"/>
</dbReference>
<evidence type="ECO:0000313" key="5">
    <source>
        <dbReference type="EMBL" id="EQD76179.1"/>
    </source>
</evidence>
<dbReference type="EMBL" id="AUZY01001119">
    <property type="protein sequence ID" value="EQD76179.1"/>
    <property type="molecule type" value="Genomic_DNA"/>
</dbReference>
<evidence type="ECO:0000256" key="1">
    <source>
        <dbReference type="ARBA" id="ARBA00022490"/>
    </source>
</evidence>
<sequence>MSLMNDEALTLKPLLEAALLAAGRPLEEGELIRLLESGLARPVAREEFEACLNALISEYEPRGLSLRRVASGLRIEIRPAYVRALHGLWDPKPARYSRALLETLAIMAYRQPVTRGEIEHIRGVSVATSILKTLEERGWIHIVGHREVPGRPALYATTRQFLDYFGLKSLEDLPPLEQVGDLIPTELRLDFCEPAPVGLIGMTEADELEAHETTPEETPEES</sequence>
<name>T1D3T5_9ZZZZ</name>
<dbReference type="NCBIfam" id="TIGR00281">
    <property type="entry name" value="SMC-Scp complex subunit ScpB"/>
    <property type="match status" value="1"/>
</dbReference>
<proteinExistence type="predicted"/>
<evidence type="ECO:0000256" key="2">
    <source>
        <dbReference type="ARBA" id="ARBA00022618"/>
    </source>
</evidence>
<dbReference type="GO" id="GO:0051301">
    <property type="term" value="P:cell division"/>
    <property type="evidence" value="ECO:0007669"/>
    <property type="project" value="UniProtKB-KW"/>
</dbReference>
<accession>T1D3T5</accession>
<dbReference type="AlphaFoldDB" id="T1D3T5"/>
<protein>
    <submittedName>
        <fullName evidence="5">Chromosome segregation and condensation protein, ScpB</fullName>
    </submittedName>
</protein>
<keyword evidence="4" id="KW-0131">Cell cycle</keyword>
<dbReference type="PANTHER" id="PTHR34298:SF2">
    <property type="entry name" value="SEGREGATION AND CONDENSATION PROTEIN B"/>
    <property type="match status" value="1"/>
</dbReference>
<dbReference type="Gene3D" id="1.10.10.10">
    <property type="entry name" value="Winged helix-like DNA-binding domain superfamily/Winged helix DNA-binding domain"/>
    <property type="match status" value="2"/>
</dbReference>
<evidence type="ECO:0000256" key="4">
    <source>
        <dbReference type="ARBA" id="ARBA00023306"/>
    </source>
</evidence>